<evidence type="ECO:0000313" key="1">
    <source>
        <dbReference type="EMBL" id="TFK72603.1"/>
    </source>
</evidence>
<dbReference type="EMBL" id="ML208283">
    <property type="protein sequence ID" value="TFK72603.1"/>
    <property type="molecule type" value="Genomic_DNA"/>
</dbReference>
<organism evidence="1 2">
    <name type="scientific">Pluteus cervinus</name>
    <dbReference type="NCBI Taxonomy" id="181527"/>
    <lineage>
        <taxon>Eukaryota</taxon>
        <taxon>Fungi</taxon>
        <taxon>Dikarya</taxon>
        <taxon>Basidiomycota</taxon>
        <taxon>Agaricomycotina</taxon>
        <taxon>Agaricomycetes</taxon>
        <taxon>Agaricomycetidae</taxon>
        <taxon>Agaricales</taxon>
        <taxon>Pluteineae</taxon>
        <taxon>Pluteaceae</taxon>
        <taxon>Pluteus</taxon>
    </lineage>
</organism>
<dbReference type="Proteomes" id="UP000308600">
    <property type="component" value="Unassembled WGS sequence"/>
</dbReference>
<keyword evidence="2" id="KW-1185">Reference proteome</keyword>
<evidence type="ECO:0000313" key="2">
    <source>
        <dbReference type="Proteomes" id="UP000308600"/>
    </source>
</evidence>
<gene>
    <name evidence="1" type="ORF">BDN72DRAFT_762932</name>
</gene>
<protein>
    <submittedName>
        <fullName evidence="1">Uncharacterized protein</fullName>
    </submittedName>
</protein>
<sequence>MNTISDKPDWHKKVFDDAIVKKWKEEATSAALPNTEISDKMVDWCIEELRYKAKLPIFASHGAISVYDGDVVKSDTAIPQEVTEALKQAVVPLEDVPELQRDWHPGSNGQVLDLVHPSLFPLVYGTTRILPDSLTTLDDFAKRCGEGVTSSVPPESELGIEEKSQSYFRRTPDKVFSQKFQWLPCEVDISEDRPKITSYINNLHPQRHPELYKVVEDVLSSVIPLWNVTLTSRKAELLEWNRIIFTGPEFDPIPEDEGPQQEEDEDDHDFEQRREDWIRDNRRIVQPDAETFSPPSVRSHLKDQYFLPSGELKPEKTVDLKRDYGHRGLQVIVKLANIHLTPEKPSYPGGTWHVEGQLNEHICASAIYYYSNDNISTSTLGFRQLSDATADDLEYEQNDHDWIGPIFGCEQDGSVLQDLGGVETREGRVITFPNILQHQVQPFKLTDASRPGHRKILALFLVDPNIRVISTANVPCQRRDWWEQSIRELETDGGKKTKIGLTGLPVELADMVVKQVDGFPISLEEAKELREELMEERKKFVITHQGILEGFTISLCEH</sequence>
<reference evidence="1 2" key="1">
    <citation type="journal article" date="2019" name="Nat. Ecol. Evol.">
        <title>Megaphylogeny resolves global patterns of mushroom evolution.</title>
        <authorList>
            <person name="Varga T."/>
            <person name="Krizsan K."/>
            <person name="Foldi C."/>
            <person name="Dima B."/>
            <person name="Sanchez-Garcia M."/>
            <person name="Sanchez-Ramirez S."/>
            <person name="Szollosi G.J."/>
            <person name="Szarkandi J.G."/>
            <person name="Papp V."/>
            <person name="Albert L."/>
            <person name="Andreopoulos W."/>
            <person name="Angelini C."/>
            <person name="Antonin V."/>
            <person name="Barry K.W."/>
            <person name="Bougher N.L."/>
            <person name="Buchanan P."/>
            <person name="Buyck B."/>
            <person name="Bense V."/>
            <person name="Catcheside P."/>
            <person name="Chovatia M."/>
            <person name="Cooper J."/>
            <person name="Damon W."/>
            <person name="Desjardin D."/>
            <person name="Finy P."/>
            <person name="Geml J."/>
            <person name="Haridas S."/>
            <person name="Hughes K."/>
            <person name="Justo A."/>
            <person name="Karasinski D."/>
            <person name="Kautmanova I."/>
            <person name="Kiss B."/>
            <person name="Kocsube S."/>
            <person name="Kotiranta H."/>
            <person name="LaButti K.M."/>
            <person name="Lechner B.E."/>
            <person name="Liimatainen K."/>
            <person name="Lipzen A."/>
            <person name="Lukacs Z."/>
            <person name="Mihaltcheva S."/>
            <person name="Morgado L.N."/>
            <person name="Niskanen T."/>
            <person name="Noordeloos M.E."/>
            <person name="Ohm R.A."/>
            <person name="Ortiz-Santana B."/>
            <person name="Ovrebo C."/>
            <person name="Racz N."/>
            <person name="Riley R."/>
            <person name="Savchenko A."/>
            <person name="Shiryaev A."/>
            <person name="Soop K."/>
            <person name="Spirin V."/>
            <person name="Szebenyi C."/>
            <person name="Tomsovsky M."/>
            <person name="Tulloss R.E."/>
            <person name="Uehling J."/>
            <person name="Grigoriev I.V."/>
            <person name="Vagvolgyi C."/>
            <person name="Papp T."/>
            <person name="Martin F.M."/>
            <person name="Miettinen O."/>
            <person name="Hibbett D.S."/>
            <person name="Nagy L.G."/>
        </authorList>
    </citation>
    <scope>NUCLEOTIDE SEQUENCE [LARGE SCALE GENOMIC DNA]</scope>
    <source>
        <strain evidence="1 2">NL-1719</strain>
    </source>
</reference>
<name>A0ACD3B3K5_9AGAR</name>
<accession>A0ACD3B3K5</accession>
<proteinExistence type="predicted"/>